<gene>
    <name evidence="3" type="ORF">FXF49_03515</name>
</gene>
<evidence type="ECO:0000313" key="3">
    <source>
        <dbReference type="EMBL" id="TYB33949.1"/>
    </source>
</evidence>
<evidence type="ECO:0000256" key="1">
    <source>
        <dbReference type="SAM" id="Phobius"/>
    </source>
</evidence>
<feature type="domain" description="Putative zinc-finger" evidence="2">
    <location>
        <begin position="3"/>
        <end position="36"/>
    </location>
</feature>
<evidence type="ECO:0000313" key="4">
    <source>
        <dbReference type="Proteomes" id="UP000323337"/>
    </source>
</evidence>
<proteinExistence type="predicted"/>
<keyword evidence="1" id="KW-0472">Membrane</keyword>
<dbReference type="InterPro" id="IPR027383">
    <property type="entry name" value="Znf_put"/>
</dbReference>
<keyword evidence="1" id="KW-0812">Transmembrane</keyword>
<dbReference type="Pfam" id="PF13490">
    <property type="entry name" value="zf-HC2"/>
    <property type="match status" value="1"/>
</dbReference>
<dbReference type="AlphaFoldDB" id="A0A5D0MS94"/>
<dbReference type="Proteomes" id="UP000323337">
    <property type="component" value="Unassembled WGS sequence"/>
</dbReference>
<dbReference type="RefSeq" id="WP_303700523.1">
    <property type="nucleotide sequence ID" value="NZ_VSIV01000084.1"/>
</dbReference>
<comment type="caution">
    <text evidence="3">The sequence shown here is derived from an EMBL/GenBank/DDBJ whole genome shotgun (WGS) entry which is preliminary data.</text>
</comment>
<protein>
    <submittedName>
        <fullName evidence="3">Zf-HC2 domain-containing protein</fullName>
    </submittedName>
</protein>
<name>A0A5D0MS94_FLESI</name>
<accession>A0A5D0MS94</accession>
<reference evidence="3 4" key="1">
    <citation type="submission" date="2019-08" db="EMBL/GenBank/DDBJ databases">
        <title>Genomic characterization of a novel candidate phylum (ARYD3) from a high temperature, high salinity tertiary oil reservoir in north central Oklahoma, USA.</title>
        <authorList>
            <person name="Youssef N.H."/>
            <person name="Yadav A."/>
            <person name="Elshahed M.S."/>
        </authorList>
    </citation>
    <scope>NUCLEOTIDE SEQUENCE [LARGE SCALE GENOMIC DNA]</scope>
    <source>
        <strain evidence="3">ARYD1</strain>
    </source>
</reference>
<feature type="transmembrane region" description="Helical" evidence="1">
    <location>
        <begin position="89"/>
        <end position="108"/>
    </location>
</feature>
<sequence length="151" mass="17485">MRCQKYRKLISLYVDDELSSVHEDELFEHIGTCPSCKTALKNESMLKSYIKDSYSGTYNVDFSRSIMSKIEEKNKKKKRPFKTVQKSRMIAGAAMVIIFSSMITLSALSRADYFAKKDNSDNLEKFVYEHMDKSSPEQQRSFELTSVNFSK</sequence>
<evidence type="ECO:0000259" key="2">
    <source>
        <dbReference type="Pfam" id="PF13490"/>
    </source>
</evidence>
<organism evidence="3 4">
    <name type="scientific">Flexistipes sinusarabici</name>
    <dbReference type="NCBI Taxonomy" id="2352"/>
    <lineage>
        <taxon>Bacteria</taxon>
        <taxon>Pseudomonadati</taxon>
        <taxon>Deferribacterota</taxon>
        <taxon>Deferribacteres</taxon>
        <taxon>Deferribacterales</taxon>
        <taxon>Flexistipitaceae</taxon>
        <taxon>Flexistipes</taxon>
    </lineage>
</organism>
<dbReference type="EMBL" id="VSIV01000084">
    <property type="protein sequence ID" value="TYB33949.1"/>
    <property type="molecule type" value="Genomic_DNA"/>
</dbReference>
<keyword evidence="1" id="KW-1133">Transmembrane helix</keyword>